<organism evidence="8 9">
    <name type="scientific">Pseudolabrys taiwanensis</name>
    <dbReference type="NCBI Taxonomy" id="331696"/>
    <lineage>
        <taxon>Bacteria</taxon>
        <taxon>Pseudomonadati</taxon>
        <taxon>Pseudomonadota</taxon>
        <taxon>Alphaproteobacteria</taxon>
        <taxon>Hyphomicrobiales</taxon>
        <taxon>Xanthobacteraceae</taxon>
        <taxon>Pseudolabrys</taxon>
    </lineage>
</organism>
<dbReference type="PANTHER" id="PTHR34001:SF3">
    <property type="entry name" value="BLL7405 PROTEIN"/>
    <property type="match status" value="1"/>
</dbReference>
<comment type="subcellular location">
    <subcellularLocation>
        <location evidence="1">Cell outer membrane</location>
    </subcellularLocation>
</comment>
<evidence type="ECO:0000256" key="5">
    <source>
        <dbReference type="ARBA" id="ARBA00038306"/>
    </source>
</evidence>
<gene>
    <name evidence="8" type="ORF">DW352_07875</name>
</gene>
<dbReference type="KEGG" id="ptaw:DW352_07875"/>
<evidence type="ECO:0000256" key="3">
    <source>
        <dbReference type="ARBA" id="ARBA00023136"/>
    </source>
</evidence>
<dbReference type="GO" id="GO:0009279">
    <property type="term" value="C:cell outer membrane"/>
    <property type="evidence" value="ECO:0007669"/>
    <property type="project" value="UniProtKB-SubCell"/>
</dbReference>
<evidence type="ECO:0000313" key="8">
    <source>
        <dbReference type="EMBL" id="AXK80439.1"/>
    </source>
</evidence>
<evidence type="ECO:0000256" key="6">
    <source>
        <dbReference type="SAM" id="SignalP"/>
    </source>
</evidence>
<name>A0A345ZU42_9HYPH</name>
<feature type="chain" id="PRO_5016756753" evidence="6">
    <location>
        <begin position="25"/>
        <end position="235"/>
    </location>
</feature>
<comment type="similarity">
    <text evidence="5">Belongs to the Omp25/RopB family.</text>
</comment>
<evidence type="ECO:0000313" key="9">
    <source>
        <dbReference type="Proteomes" id="UP000254889"/>
    </source>
</evidence>
<accession>A0A345ZU42</accession>
<dbReference type="Pfam" id="PF13505">
    <property type="entry name" value="OMP_b-brl"/>
    <property type="match status" value="1"/>
</dbReference>
<feature type="signal peptide" evidence="6">
    <location>
        <begin position="1"/>
        <end position="24"/>
    </location>
</feature>
<dbReference type="AlphaFoldDB" id="A0A345ZU42"/>
<sequence>MTMNKVIVAAAAVLLSAGMTPVSAADIAPASTVLSPARAATWTGFYAGVNAGYAFGTADTILSVSSATLPFSSDYDGFVGGVQLGYNWQAGRAVFGFEVDLQYADASGSALLPTTTVTAKNALEWFGTARGRLGIAFDRVMPYVTGGFAFGKNKLEIHDVVSGTRVEDTATHRGWTFGGGVEIAVRENWSAKFEYLHVDLGEKNNYLADIIGGTGSALKPDLKFGLARAGLNYRF</sequence>
<dbReference type="RefSeq" id="WP_115690090.1">
    <property type="nucleotide sequence ID" value="NZ_CP031417.1"/>
</dbReference>
<evidence type="ECO:0000256" key="4">
    <source>
        <dbReference type="ARBA" id="ARBA00023237"/>
    </source>
</evidence>
<dbReference type="InterPro" id="IPR011250">
    <property type="entry name" value="OMP/PagP_B-barrel"/>
</dbReference>
<protein>
    <submittedName>
        <fullName evidence="8">Porin family protein</fullName>
    </submittedName>
</protein>
<feature type="domain" description="Outer membrane protein beta-barrel" evidence="7">
    <location>
        <begin position="26"/>
        <end position="235"/>
    </location>
</feature>
<dbReference type="PANTHER" id="PTHR34001">
    <property type="entry name" value="BLL7405 PROTEIN"/>
    <property type="match status" value="1"/>
</dbReference>
<dbReference type="SUPFAM" id="SSF56925">
    <property type="entry name" value="OMPA-like"/>
    <property type="match status" value="1"/>
</dbReference>
<dbReference type="Proteomes" id="UP000254889">
    <property type="component" value="Chromosome"/>
</dbReference>
<reference evidence="8 9" key="1">
    <citation type="submission" date="2018-07" db="EMBL/GenBank/DDBJ databases">
        <authorList>
            <person name="Quirk P.G."/>
            <person name="Krulwich T.A."/>
        </authorList>
    </citation>
    <scope>NUCLEOTIDE SEQUENCE [LARGE SCALE GENOMIC DNA]</scope>
    <source>
        <strain evidence="8 9">CC-BB4</strain>
    </source>
</reference>
<keyword evidence="4" id="KW-0998">Cell outer membrane</keyword>
<keyword evidence="9" id="KW-1185">Reference proteome</keyword>
<keyword evidence="3" id="KW-0472">Membrane</keyword>
<dbReference type="EMBL" id="CP031417">
    <property type="protein sequence ID" value="AXK80439.1"/>
    <property type="molecule type" value="Genomic_DNA"/>
</dbReference>
<dbReference type="InterPro" id="IPR051692">
    <property type="entry name" value="OMP-like"/>
</dbReference>
<dbReference type="OrthoDB" id="9815357at2"/>
<keyword evidence="2 6" id="KW-0732">Signal</keyword>
<proteinExistence type="inferred from homology"/>
<evidence type="ECO:0000256" key="2">
    <source>
        <dbReference type="ARBA" id="ARBA00022729"/>
    </source>
</evidence>
<evidence type="ECO:0000256" key="1">
    <source>
        <dbReference type="ARBA" id="ARBA00004442"/>
    </source>
</evidence>
<dbReference type="Gene3D" id="2.40.160.20">
    <property type="match status" value="1"/>
</dbReference>
<evidence type="ECO:0000259" key="7">
    <source>
        <dbReference type="Pfam" id="PF13505"/>
    </source>
</evidence>
<dbReference type="InterPro" id="IPR027385">
    <property type="entry name" value="Beta-barrel_OMP"/>
</dbReference>